<evidence type="ECO:0000256" key="3">
    <source>
        <dbReference type="SAM" id="MobiDB-lite"/>
    </source>
</evidence>
<proteinExistence type="inferred from homology"/>
<reference evidence="5" key="2">
    <citation type="submission" date="2015-01" db="EMBL/GenBank/DDBJ databases">
        <title>Evolutionary Origins and Diversification of the Mycorrhizal Mutualists.</title>
        <authorList>
            <consortium name="DOE Joint Genome Institute"/>
            <consortium name="Mycorrhizal Genomics Consortium"/>
            <person name="Kohler A."/>
            <person name="Kuo A."/>
            <person name="Nagy L.G."/>
            <person name="Floudas D."/>
            <person name="Copeland A."/>
            <person name="Barry K.W."/>
            <person name="Cichocki N."/>
            <person name="Veneault-Fourrey C."/>
            <person name="LaButti K."/>
            <person name="Lindquist E.A."/>
            <person name="Lipzen A."/>
            <person name="Lundell T."/>
            <person name="Morin E."/>
            <person name="Murat C."/>
            <person name="Riley R."/>
            <person name="Ohm R."/>
            <person name="Sun H."/>
            <person name="Tunlid A."/>
            <person name="Henrissat B."/>
            <person name="Grigoriev I.V."/>
            <person name="Hibbett D.S."/>
            <person name="Martin F."/>
        </authorList>
    </citation>
    <scope>NUCLEOTIDE SEQUENCE [LARGE SCALE GENOMIC DNA]</scope>
    <source>
        <strain evidence="5">MUT 4182</strain>
    </source>
</reference>
<dbReference type="PANTHER" id="PTHR24320:SF152">
    <property type="entry name" value="SHORT-CHAIN DEHYDROGENASE_REDUCTASE FAMILY PROTEIN"/>
    <property type="match status" value="1"/>
</dbReference>
<reference evidence="4 5" key="1">
    <citation type="submission" date="2014-04" db="EMBL/GenBank/DDBJ databases">
        <authorList>
            <consortium name="DOE Joint Genome Institute"/>
            <person name="Kuo A."/>
            <person name="Girlanda M."/>
            <person name="Perotto S."/>
            <person name="Kohler A."/>
            <person name="Nagy L.G."/>
            <person name="Floudas D."/>
            <person name="Copeland A."/>
            <person name="Barry K.W."/>
            <person name="Cichocki N."/>
            <person name="Veneault-Fourrey C."/>
            <person name="LaButti K."/>
            <person name="Lindquist E.A."/>
            <person name="Lipzen A."/>
            <person name="Lundell T."/>
            <person name="Morin E."/>
            <person name="Murat C."/>
            <person name="Sun H."/>
            <person name="Tunlid A."/>
            <person name="Henrissat B."/>
            <person name="Grigoriev I.V."/>
            <person name="Hibbett D.S."/>
            <person name="Martin F."/>
            <person name="Nordberg H.P."/>
            <person name="Cantor M.N."/>
            <person name="Hua S.X."/>
        </authorList>
    </citation>
    <scope>NUCLEOTIDE SEQUENCE [LARGE SCALE GENOMIC DNA]</scope>
    <source>
        <strain evidence="4 5">MUT 4182</strain>
    </source>
</reference>
<feature type="compositionally biased region" description="Polar residues" evidence="3">
    <location>
        <begin position="372"/>
        <end position="381"/>
    </location>
</feature>
<dbReference type="InterPro" id="IPR002347">
    <property type="entry name" value="SDR_fam"/>
</dbReference>
<evidence type="ECO:0000256" key="2">
    <source>
        <dbReference type="ARBA" id="ARBA00023002"/>
    </source>
</evidence>
<evidence type="ECO:0008006" key="6">
    <source>
        <dbReference type="Google" id="ProtNLM"/>
    </source>
</evidence>
<dbReference type="InterPro" id="IPR036291">
    <property type="entry name" value="NAD(P)-bd_dom_sf"/>
</dbReference>
<dbReference type="Pfam" id="PF00106">
    <property type="entry name" value="adh_short"/>
    <property type="match status" value="1"/>
</dbReference>
<dbReference type="Proteomes" id="UP000054248">
    <property type="component" value="Unassembled WGS sequence"/>
</dbReference>
<dbReference type="Gene3D" id="3.40.50.720">
    <property type="entry name" value="NAD(P)-binding Rossmann-like Domain"/>
    <property type="match status" value="1"/>
</dbReference>
<organism evidence="4 5">
    <name type="scientific">Tulasnella calospora MUT 4182</name>
    <dbReference type="NCBI Taxonomy" id="1051891"/>
    <lineage>
        <taxon>Eukaryota</taxon>
        <taxon>Fungi</taxon>
        <taxon>Dikarya</taxon>
        <taxon>Basidiomycota</taxon>
        <taxon>Agaricomycotina</taxon>
        <taxon>Agaricomycetes</taxon>
        <taxon>Cantharellales</taxon>
        <taxon>Tulasnellaceae</taxon>
        <taxon>Tulasnella</taxon>
    </lineage>
</organism>
<feature type="region of interest" description="Disordered" evidence="3">
    <location>
        <begin position="324"/>
        <end position="437"/>
    </location>
</feature>
<name>A0A0C3QEC0_9AGAM</name>
<feature type="compositionally biased region" description="Low complexity" evidence="3">
    <location>
        <begin position="327"/>
        <end position="367"/>
    </location>
</feature>
<accession>A0A0C3QEC0</accession>
<dbReference type="GO" id="GO:0016491">
    <property type="term" value="F:oxidoreductase activity"/>
    <property type="evidence" value="ECO:0007669"/>
    <property type="project" value="UniProtKB-KW"/>
</dbReference>
<dbReference type="STRING" id="1051891.A0A0C3QEC0"/>
<keyword evidence="2" id="KW-0560">Oxidoreductase</keyword>
<evidence type="ECO:0000313" key="4">
    <source>
        <dbReference type="EMBL" id="KIO29490.1"/>
    </source>
</evidence>
<dbReference type="AlphaFoldDB" id="A0A0C3QEC0"/>
<comment type="similarity">
    <text evidence="1">Belongs to the short-chain dehydrogenases/reductases (SDR) family.</text>
</comment>
<dbReference type="PANTHER" id="PTHR24320">
    <property type="entry name" value="RETINOL DEHYDROGENASE"/>
    <property type="match status" value="1"/>
</dbReference>
<evidence type="ECO:0000313" key="5">
    <source>
        <dbReference type="Proteomes" id="UP000054248"/>
    </source>
</evidence>
<gene>
    <name evidence="4" type="ORF">M407DRAFT_242584</name>
</gene>
<dbReference type="HOGENOM" id="CLU_627300_0_0_1"/>
<feature type="compositionally biased region" description="Low complexity" evidence="3">
    <location>
        <begin position="390"/>
        <end position="437"/>
    </location>
</feature>
<dbReference type="OrthoDB" id="9876299at2759"/>
<dbReference type="SUPFAM" id="SSF51735">
    <property type="entry name" value="NAD(P)-binding Rossmann-fold domains"/>
    <property type="match status" value="1"/>
</dbReference>
<evidence type="ECO:0000256" key="1">
    <source>
        <dbReference type="ARBA" id="ARBA00006484"/>
    </source>
</evidence>
<sequence>MASSDKKLIVWVGGSSGLGLAAIEHLLSTLSGFHIVLGSRSALTPHVQHQLDPLLKKSHSTLDRVECNLASYDSVRKFATQIKTKYAPEKTNIDGLVLCAGMIEGAPRKTKDGEDEMLQVNVLSHALLIDLLEDRIGVDGKYSRVLLVGSTLHRKVLPGSCTPETLPDAWKEFDPNQVYQITKFVQIYLLYMTVQRFETTKPTVTVVVVSPGFVPDTGLSRELGTIRSGLMHYIMPKTPFATTIPDGGRHIIKGLTGSYVSGTYVTQRGVEDTAEDTYHEDLRAAWNEWFIAKDIWHPPAPAPTLTEPSATGAQLEVQPVQAELAKEGAPATATTAGPTAPATAATEAPKQPATAAPADASPTTTKALPVQPVTNPTSGVPQQAPVVEGAATAAPAAAATPAPAATASTTAAAPAAATPAAPAAAAAADAKPDTPAA</sequence>
<dbReference type="EMBL" id="KN822982">
    <property type="protein sequence ID" value="KIO29490.1"/>
    <property type="molecule type" value="Genomic_DNA"/>
</dbReference>
<keyword evidence="5" id="KW-1185">Reference proteome</keyword>
<protein>
    <recommendedName>
        <fullName evidence="6">Ketoreductase (KR) domain-containing protein</fullName>
    </recommendedName>
</protein>